<dbReference type="GO" id="GO:0016560">
    <property type="term" value="P:protein import into peroxisome matrix, docking"/>
    <property type="evidence" value="ECO:0007669"/>
    <property type="project" value="UniProtKB-UniRule"/>
</dbReference>
<organism evidence="13 14">
    <name type="scientific">Taphrina deformans (strain PYCC 5710 / ATCC 11124 / CBS 356.35 / IMI 108563 / JCM 9778 / NBRC 8474)</name>
    <name type="common">Peach leaf curl fungus</name>
    <name type="synonym">Lalaria deformans</name>
    <dbReference type="NCBI Taxonomy" id="1097556"/>
    <lineage>
        <taxon>Eukaryota</taxon>
        <taxon>Fungi</taxon>
        <taxon>Dikarya</taxon>
        <taxon>Ascomycota</taxon>
        <taxon>Taphrinomycotina</taxon>
        <taxon>Taphrinomycetes</taxon>
        <taxon>Taphrinales</taxon>
        <taxon>Taphrinaceae</taxon>
        <taxon>Taphrina</taxon>
    </lineage>
</organism>
<dbReference type="STRING" id="1097556.R4X9V7"/>
<gene>
    <name evidence="13" type="ORF">TAPDE_002156</name>
</gene>
<accession>R4X9V7</accession>
<evidence type="ECO:0000256" key="2">
    <source>
        <dbReference type="ARBA" id="ARBA00022448"/>
    </source>
</evidence>
<feature type="compositionally biased region" description="Low complexity" evidence="11">
    <location>
        <begin position="243"/>
        <end position="281"/>
    </location>
</feature>
<evidence type="ECO:0000256" key="1">
    <source>
        <dbReference type="ARBA" id="ARBA00005443"/>
    </source>
</evidence>
<dbReference type="EMBL" id="CAHR02000076">
    <property type="protein sequence ID" value="CCG82272.1"/>
    <property type="molecule type" value="Genomic_DNA"/>
</dbReference>
<keyword evidence="4" id="KW-0811">Translocation</keyword>
<evidence type="ECO:0000256" key="4">
    <source>
        <dbReference type="ARBA" id="ARBA00023010"/>
    </source>
</evidence>
<dbReference type="Proteomes" id="UP000013776">
    <property type="component" value="Unassembled WGS sequence"/>
</dbReference>
<feature type="compositionally biased region" description="Low complexity" evidence="11">
    <location>
        <begin position="45"/>
        <end position="61"/>
    </location>
</feature>
<comment type="caution">
    <text evidence="13">The sequence shown here is derived from an EMBL/GenBank/DDBJ whole genome shotgun (WGS) entry which is preliminary data.</text>
</comment>
<dbReference type="InterPro" id="IPR036388">
    <property type="entry name" value="WH-like_DNA-bd_sf"/>
</dbReference>
<dbReference type="GO" id="GO:1990429">
    <property type="term" value="C:peroxisomal importomer complex"/>
    <property type="evidence" value="ECO:0007669"/>
    <property type="project" value="TreeGrafter"/>
</dbReference>
<keyword evidence="14" id="KW-1185">Reference proteome</keyword>
<evidence type="ECO:0000256" key="11">
    <source>
        <dbReference type="SAM" id="MobiDB-lite"/>
    </source>
</evidence>
<dbReference type="eggNOG" id="KOG2629">
    <property type="taxonomic scope" value="Eukaryota"/>
</dbReference>
<evidence type="ECO:0000313" key="13">
    <source>
        <dbReference type="EMBL" id="CCG82272.1"/>
    </source>
</evidence>
<feature type="region of interest" description="Disordered" evidence="11">
    <location>
        <begin position="40"/>
        <end position="61"/>
    </location>
</feature>
<keyword evidence="6 10" id="KW-0576">Peroxisome</keyword>
<keyword evidence="5 10" id="KW-0472">Membrane</keyword>
<protein>
    <recommendedName>
        <fullName evidence="7 10">Peroxisomal membrane protein PEX14</fullName>
    </recommendedName>
    <alternativeName>
        <fullName evidence="8 10">Peroxin-14</fullName>
    </alternativeName>
</protein>
<evidence type="ECO:0000256" key="6">
    <source>
        <dbReference type="ARBA" id="ARBA00023140"/>
    </source>
</evidence>
<dbReference type="InterPro" id="IPR006785">
    <property type="entry name" value="Pex14_N"/>
</dbReference>
<keyword evidence="3 10" id="KW-0653">Protein transport</keyword>
<evidence type="ECO:0000256" key="8">
    <source>
        <dbReference type="ARBA" id="ARBA00029691"/>
    </source>
</evidence>
<comment type="similarity">
    <text evidence="1 10">Belongs to the peroxin-14 family.</text>
</comment>
<feature type="region of interest" description="Disordered" evidence="11">
    <location>
        <begin position="242"/>
        <end position="348"/>
    </location>
</feature>
<dbReference type="PANTHER" id="PTHR23058:SF0">
    <property type="entry name" value="PEROXISOMAL MEMBRANE PROTEIN PEX14"/>
    <property type="match status" value="1"/>
</dbReference>
<comment type="subcellular location">
    <subcellularLocation>
        <location evidence="9 10">Peroxisome membrane</location>
    </subcellularLocation>
</comment>
<sequence length="348" mass="36969">MSDELINSAVTFLLDPKVADAPLAKRIAFLESKGLSSDQVQTALQRAQEAPPAPSSSSQAAANNISYAPSRPVASYSTYQQQAPPPLPQRDWRDWFIMAVVSGGFSWAVYFLAKRYVIPLMSPPTSTQLETDKESISAQFDQVQEMLSILQKETEEIKAYGSDQNKKVETALSSVDEAVQEMKTKTERRENDIRRLGLEMDQLRELLPKAIDSVKTAQNDALADLNGELRSLKTLLQNRIKATSGGSPFTNTSTNTSNEPPSASSSGSKAPAAPSATSTTGAAGGSVGQVAQAQASTNGKTTVSDPLARFTARAGNGIPEWQKSAPGPSAAGSVDATASNVENNDATT</sequence>
<evidence type="ECO:0000256" key="10">
    <source>
        <dbReference type="RuleBase" id="RU367032"/>
    </source>
</evidence>
<dbReference type="Pfam" id="PF04695">
    <property type="entry name" value="Pex14_N"/>
    <property type="match status" value="1"/>
</dbReference>
<dbReference type="PANTHER" id="PTHR23058">
    <property type="entry name" value="PEROXISOMAL MEMBRANE PROTEIN PEX14"/>
    <property type="match status" value="1"/>
</dbReference>
<feature type="compositionally biased region" description="Polar residues" evidence="11">
    <location>
        <begin position="336"/>
        <end position="348"/>
    </location>
</feature>
<name>R4X9V7_TAPDE</name>
<dbReference type="Gene3D" id="1.10.10.10">
    <property type="entry name" value="Winged helix-like DNA-binding domain superfamily/Winged helix DNA-binding domain"/>
    <property type="match status" value="1"/>
</dbReference>
<evidence type="ECO:0000313" key="14">
    <source>
        <dbReference type="Proteomes" id="UP000013776"/>
    </source>
</evidence>
<feature type="compositionally biased region" description="Low complexity" evidence="11">
    <location>
        <begin position="288"/>
        <end position="297"/>
    </location>
</feature>
<dbReference type="AlphaFoldDB" id="R4X9V7"/>
<evidence type="ECO:0000256" key="3">
    <source>
        <dbReference type="ARBA" id="ARBA00022927"/>
    </source>
</evidence>
<reference evidence="13 14" key="1">
    <citation type="journal article" date="2013" name="MBio">
        <title>Genome sequencing of the plant pathogen Taphrina deformans, the causal agent of peach leaf curl.</title>
        <authorList>
            <person name="Cisse O.H."/>
            <person name="Almeida J.M.G.C.F."/>
            <person name="Fonseca A."/>
            <person name="Kumar A.A."/>
            <person name="Salojaervi J."/>
            <person name="Overmyer K."/>
            <person name="Hauser P.M."/>
            <person name="Pagni M."/>
        </authorList>
    </citation>
    <scope>NUCLEOTIDE SEQUENCE [LARGE SCALE GENOMIC DNA]</scope>
    <source>
        <strain evidence="14">PYCC 5710 / ATCC 11124 / CBS 356.35 / IMI 108563 / JCM 9778 / NBRC 8474</strain>
    </source>
</reference>
<evidence type="ECO:0000256" key="7">
    <source>
        <dbReference type="ARBA" id="ARBA00029502"/>
    </source>
</evidence>
<proteinExistence type="inferred from homology"/>
<dbReference type="OrthoDB" id="5549158at2759"/>
<dbReference type="GO" id="GO:0005778">
    <property type="term" value="C:peroxisomal membrane"/>
    <property type="evidence" value="ECO:0007669"/>
    <property type="project" value="UniProtKB-SubCell"/>
</dbReference>
<evidence type="ECO:0000256" key="5">
    <source>
        <dbReference type="ARBA" id="ARBA00023136"/>
    </source>
</evidence>
<comment type="function">
    <text evidence="10">Component of the PEX13-PEX14 docking complex, a translocon channel that specifically mediates the import of peroxisomal cargo proteins bound to PEX5 receptor. The PEX13-PEX14 docking complex forms a large import pore which can be opened to a diameter of about 9 nm. Mechanistically, PEX5 receptor along with cargo proteins associates with the PEX14 subunit of the PEX13-PEX14 docking complex in the cytosol, leading to the insertion of the receptor into the organelle membrane with the concomitant translocation of the cargo into the peroxisome matrix.</text>
</comment>
<dbReference type="InterPro" id="IPR025655">
    <property type="entry name" value="PEX14"/>
</dbReference>
<feature type="domain" description="Peroxisome membrane anchor protein Pex14p N-terminal" evidence="12">
    <location>
        <begin position="2"/>
        <end position="46"/>
    </location>
</feature>
<keyword evidence="2 10" id="KW-0813">Transport</keyword>
<evidence type="ECO:0000259" key="12">
    <source>
        <dbReference type="Pfam" id="PF04695"/>
    </source>
</evidence>
<dbReference type="VEuPathDB" id="FungiDB:TAPDE_002156"/>
<evidence type="ECO:0000256" key="9">
    <source>
        <dbReference type="ARBA" id="ARBA00046271"/>
    </source>
</evidence>
<dbReference type="GO" id="GO:0005102">
    <property type="term" value="F:signaling receptor binding"/>
    <property type="evidence" value="ECO:0007669"/>
    <property type="project" value="TreeGrafter"/>
</dbReference>